<comment type="caution">
    <text evidence="2">The sequence shown here is derived from an EMBL/GenBank/DDBJ whole genome shotgun (WGS) entry which is preliminary data.</text>
</comment>
<dbReference type="GeneID" id="66117289"/>
<proteinExistence type="predicted"/>
<feature type="region of interest" description="Disordered" evidence="1">
    <location>
        <begin position="273"/>
        <end position="303"/>
    </location>
</feature>
<dbReference type="Proteomes" id="UP000790833">
    <property type="component" value="Unassembled WGS sequence"/>
</dbReference>
<gene>
    <name evidence="2" type="ORF">KQ657_003915</name>
</gene>
<keyword evidence="3" id="KW-1185">Reference proteome</keyword>
<organism evidence="2 3">
    <name type="scientific">Scheffersomyces spartinae</name>
    <dbReference type="NCBI Taxonomy" id="45513"/>
    <lineage>
        <taxon>Eukaryota</taxon>
        <taxon>Fungi</taxon>
        <taxon>Dikarya</taxon>
        <taxon>Ascomycota</taxon>
        <taxon>Saccharomycotina</taxon>
        <taxon>Pichiomycetes</taxon>
        <taxon>Debaryomycetaceae</taxon>
        <taxon>Scheffersomyces</taxon>
    </lineage>
</organism>
<evidence type="ECO:0000256" key="1">
    <source>
        <dbReference type="SAM" id="MobiDB-lite"/>
    </source>
</evidence>
<protein>
    <submittedName>
        <fullName evidence="2">Uncharacterized protein</fullName>
    </submittedName>
</protein>
<sequence>MDIVNIVVIASTTFKAIEMEHRGRDTRRVSAPIEDTRTSVRAKSSSAIGAKPKLSHDWNRSSTQLALLPSKRGGLCRNSGELLLYTALNNSQLSDRQKRLPKLNTDPNNANEMKPTFRNPRYLVNAEQKLQRPQVRRWNSSNDAQPLSISPTVVERPDRFRSQRALCNSNSSSTLSVLNDQYDTTRPQVNYVSTDNTFRDLNKDIKPFKESKDDNISNENTDTLALKFYTRMSNVISIAQNGINSLVPSRFNSMVDTSYGTGRPAKSTLLLHSESEDEEDDGHDADEENYEEDSESFSGAFRDGSRSYDNSVWDSPAISSLKVGKKESVGNIQDIMKEITDFQSNFVNKFGDDTNLNNEKFNRTQQRILDYKELENNTSLQGLNNPIAFESYNYRIQYETIINQYNSIRFRFASKTITKDNKIRVDTGVLGFINRQEKFDYLKATDSKQPKLISEQDKDEYLQKLWDKENSQTFKTVSENPENTCSNSSVVSSNTNFSASCTNTSLSTTNMNMLEMARSVKLGQANI</sequence>
<dbReference type="EMBL" id="JAHMUF010000004">
    <property type="protein sequence ID" value="KAG7195386.1"/>
    <property type="molecule type" value="Genomic_DNA"/>
</dbReference>
<dbReference type="OrthoDB" id="4096810at2759"/>
<dbReference type="AlphaFoldDB" id="A0A9P7VC51"/>
<reference evidence="2" key="1">
    <citation type="submission" date="2021-03" db="EMBL/GenBank/DDBJ databases">
        <authorList>
            <person name="Palmer J.M."/>
        </authorList>
    </citation>
    <scope>NUCLEOTIDE SEQUENCE</scope>
    <source>
        <strain evidence="2">ARV_011</strain>
    </source>
</reference>
<name>A0A9P7VC51_9ASCO</name>
<accession>A0A9P7VC51</accession>
<feature type="compositionally biased region" description="Acidic residues" evidence="1">
    <location>
        <begin position="275"/>
        <end position="295"/>
    </location>
</feature>
<evidence type="ECO:0000313" key="3">
    <source>
        <dbReference type="Proteomes" id="UP000790833"/>
    </source>
</evidence>
<dbReference type="RefSeq" id="XP_043050933.1">
    <property type="nucleotide sequence ID" value="XM_043194609.1"/>
</dbReference>
<evidence type="ECO:0000313" key="2">
    <source>
        <dbReference type="EMBL" id="KAG7195386.1"/>
    </source>
</evidence>